<protein>
    <recommendedName>
        <fullName evidence="3">DUF1015 domain-containing protein</fullName>
    </recommendedName>
</protein>
<proteinExistence type="predicted"/>
<dbReference type="Pfam" id="PF06245">
    <property type="entry name" value="DUF1015"/>
    <property type="match status" value="1"/>
</dbReference>
<dbReference type="Proteomes" id="UP000187209">
    <property type="component" value="Unassembled WGS sequence"/>
</dbReference>
<keyword evidence="2" id="KW-1185">Reference proteome</keyword>
<evidence type="ECO:0008006" key="3">
    <source>
        <dbReference type="Google" id="ProtNLM"/>
    </source>
</evidence>
<dbReference type="EMBL" id="MPUH01000421">
    <property type="protein sequence ID" value="OMJ80495.1"/>
    <property type="molecule type" value="Genomic_DNA"/>
</dbReference>
<dbReference type="PIRSF" id="PIRSF033563">
    <property type="entry name" value="UCP033563"/>
    <property type="match status" value="1"/>
</dbReference>
<name>A0A1R2BV90_9CILI</name>
<comment type="caution">
    <text evidence="1">The sequence shown here is derived from an EMBL/GenBank/DDBJ whole genome shotgun (WGS) entry which is preliminary data.</text>
</comment>
<gene>
    <name evidence="1" type="ORF">SteCoe_19245</name>
</gene>
<evidence type="ECO:0000313" key="1">
    <source>
        <dbReference type="EMBL" id="OMJ80495.1"/>
    </source>
</evidence>
<accession>A0A1R2BV90</accession>
<dbReference type="PANTHER" id="PTHR36454">
    <property type="entry name" value="LMO2823 PROTEIN"/>
    <property type="match status" value="1"/>
</dbReference>
<organism evidence="1 2">
    <name type="scientific">Stentor coeruleus</name>
    <dbReference type="NCBI Taxonomy" id="5963"/>
    <lineage>
        <taxon>Eukaryota</taxon>
        <taxon>Sar</taxon>
        <taxon>Alveolata</taxon>
        <taxon>Ciliophora</taxon>
        <taxon>Postciliodesmatophora</taxon>
        <taxon>Heterotrichea</taxon>
        <taxon>Heterotrichida</taxon>
        <taxon>Stentoridae</taxon>
        <taxon>Stentor</taxon>
    </lineage>
</organism>
<sequence length="414" mass="47039">MVKISAFRGYVVEQTLAQRLIAPPYDVLDSTEARAMAEGNEYSFLHCNKPEIDLAIDVDVYSDIVYETGRKNLMSFIEKNWLVHEAQPIVYIYAITMNGRTQYGVVAAASVDDYENKLIKKHELTRKKKEEDRTKLTDIQGANVGPVFLTYRNCDRIDAITQIVTSSGAFVDVVTDDQVRHTFWKCSVEETHELVDAFANIPCTYIADGHHRAASAYNVCKLRRQRALDKGVVVDPNDDCNFFLAIHFPDNQLKIMDYNRVLKDLNGNSPDEFLSKLAENFEIFDIEDPHPKQKHEFSLFLNGKWTGMRLKADKIIGTDPVSNLDSYLLTKWCLAPIIGIEDLTTSERIDFVGGIRGLGELEKRCREDCVAAIALYPVQVDEVMSIADHEQIMPPKSTWFEPKPRSGMVVKVFN</sequence>
<dbReference type="AlphaFoldDB" id="A0A1R2BV90"/>
<dbReference type="PANTHER" id="PTHR36454:SF1">
    <property type="entry name" value="DUF1015 DOMAIN-CONTAINING PROTEIN"/>
    <property type="match status" value="1"/>
</dbReference>
<reference evidence="1 2" key="1">
    <citation type="submission" date="2016-11" db="EMBL/GenBank/DDBJ databases">
        <title>The macronuclear genome of Stentor coeruleus: a giant cell with tiny introns.</title>
        <authorList>
            <person name="Slabodnick M."/>
            <person name="Ruby J.G."/>
            <person name="Reiff S.B."/>
            <person name="Swart E.C."/>
            <person name="Gosai S."/>
            <person name="Prabakaran S."/>
            <person name="Witkowska E."/>
            <person name="Larue G.E."/>
            <person name="Fisher S."/>
            <person name="Freeman R.M."/>
            <person name="Gunawardena J."/>
            <person name="Chu W."/>
            <person name="Stover N.A."/>
            <person name="Gregory B.D."/>
            <person name="Nowacki M."/>
            <person name="Derisi J."/>
            <person name="Roy S.W."/>
            <person name="Marshall W.F."/>
            <person name="Sood P."/>
        </authorList>
    </citation>
    <scope>NUCLEOTIDE SEQUENCE [LARGE SCALE GENOMIC DNA]</scope>
    <source>
        <strain evidence="1">WM001</strain>
    </source>
</reference>
<dbReference type="OrthoDB" id="5004at2759"/>
<dbReference type="InterPro" id="IPR008323">
    <property type="entry name" value="UCP033563"/>
</dbReference>
<evidence type="ECO:0000313" key="2">
    <source>
        <dbReference type="Proteomes" id="UP000187209"/>
    </source>
</evidence>